<dbReference type="InterPro" id="IPR042241">
    <property type="entry name" value="GCP_C_sf"/>
</dbReference>
<evidence type="ECO:0000256" key="2">
    <source>
        <dbReference type="ARBA" id="ARBA00004496"/>
    </source>
</evidence>
<evidence type="ECO:0000256" key="7">
    <source>
        <dbReference type="ARBA" id="ARBA00022884"/>
    </source>
</evidence>
<dbReference type="EMBL" id="LK391711">
    <property type="protein sequence ID" value="CDR97926.1"/>
    <property type="molecule type" value="Genomic_DNA"/>
</dbReference>
<comment type="similarity">
    <text evidence="3">Belongs to the RNase PH family.</text>
</comment>
<dbReference type="Gene3D" id="3.30.230.70">
    <property type="entry name" value="GHMP Kinase, N-terminal domain"/>
    <property type="match status" value="1"/>
</dbReference>
<keyword evidence="4" id="KW-0963">Cytoplasm</keyword>
<evidence type="ECO:0000313" key="10">
    <source>
        <dbReference type="EMBL" id="CDR97926.1"/>
    </source>
</evidence>
<dbReference type="GO" id="GO:0034475">
    <property type="term" value="P:U4 snRNA 3'-end processing"/>
    <property type="evidence" value="ECO:0007669"/>
    <property type="project" value="TreeGrafter"/>
</dbReference>
<evidence type="ECO:0000256" key="5">
    <source>
        <dbReference type="ARBA" id="ARBA00022552"/>
    </source>
</evidence>
<dbReference type="PANTHER" id="PTHR11953:SF2">
    <property type="entry name" value="EXOSOME COMPLEX COMPONENT MTR3"/>
    <property type="match status" value="1"/>
</dbReference>
<dbReference type="STRING" id="5866.A0A061DB66"/>
<keyword evidence="10" id="KW-0378">Hydrolase</keyword>
<comment type="subcellular location">
    <subcellularLocation>
        <location evidence="2">Cytoplasm</location>
    </subcellularLocation>
    <subcellularLocation>
        <location evidence="1">Nucleus</location>
    </subcellularLocation>
</comment>
<keyword evidence="7" id="KW-0694">RNA-binding</keyword>
<feature type="domain" description="Exoribonuclease phosphorolytic" evidence="9">
    <location>
        <begin position="789"/>
        <end position="900"/>
    </location>
</feature>
<dbReference type="Pfam" id="PF01138">
    <property type="entry name" value="RNase_PH"/>
    <property type="match status" value="1"/>
</dbReference>
<evidence type="ECO:0000313" key="11">
    <source>
        <dbReference type="Proteomes" id="UP000033188"/>
    </source>
</evidence>
<dbReference type="InterPro" id="IPR036345">
    <property type="entry name" value="ExoRNase_PH_dom2_sf"/>
</dbReference>
<dbReference type="InterPro" id="IPR050080">
    <property type="entry name" value="RNase_PH"/>
</dbReference>
<dbReference type="InterPro" id="IPR027408">
    <property type="entry name" value="PNPase/RNase_PH_dom_sf"/>
</dbReference>
<keyword evidence="11" id="KW-1185">Reference proteome</keyword>
<evidence type="ECO:0000256" key="8">
    <source>
        <dbReference type="ARBA" id="ARBA00023242"/>
    </source>
</evidence>
<dbReference type="AlphaFoldDB" id="A0A061DB66"/>
<keyword evidence="8" id="KW-0539">Nucleus</keyword>
<keyword evidence="6" id="KW-0271">Exosome</keyword>
<dbReference type="GO" id="GO:0005730">
    <property type="term" value="C:nucleolus"/>
    <property type="evidence" value="ECO:0007669"/>
    <property type="project" value="TreeGrafter"/>
</dbReference>
<accession>A0A061DB66</accession>
<dbReference type="InterPro" id="IPR001247">
    <property type="entry name" value="ExoRNase_PH_dom1"/>
</dbReference>
<dbReference type="SUPFAM" id="SSF55666">
    <property type="entry name" value="Ribonuclease PH domain 2-like"/>
    <property type="match status" value="1"/>
</dbReference>
<dbReference type="GO" id="GO:0004527">
    <property type="term" value="F:exonuclease activity"/>
    <property type="evidence" value="ECO:0007669"/>
    <property type="project" value="UniProtKB-KW"/>
</dbReference>
<dbReference type="SUPFAM" id="SSF54211">
    <property type="entry name" value="Ribosomal protein S5 domain 2-like"/>
    <property type="match status" value="1"/>
</dbReference>
<keyword evidence="10" id="KW-0540">Nuclease</keyword>
<dbReference type="PANTHER" id="PTHR11953">
    <property type="entry name" value="EXOSOME COMPLEX COMPONENT"/>
    <property type="match status" value="1"/>
</dbReference>
<dbReference type="OMA" id="WITIEED"/>
<gene>
    <name evidence="10" type="ORF">BBBOND_0404140</name>
</gene>
<keyword evidence="10" id="KW-0269">Exonuclease</keyword>
<dbReference type="InterPro" id="IPR020568">
    <property type="entry name" value="Ribosomal_Su5_D2-typ_SF"/>
</dbReference>
<dbReference type="VEuPathDB" id="PiroplasmaDB:BBBOND_0404140"/>
<dbReference type="GO" id="GO:0006364">
    <property type="term" value="P:rRNA processing"/>
    <property type="evidence" value="ECO:0007669"/>
    <property type="project" value="UniProtKB-KW"/>
</dbReference>
<evidence type="ECO:0000256" key="4">
    <source>
        <dbReference type="ARBA" id="ARBA00022490"/>
    </source>
</evidence>
<evidence type="ECO:0000256" key="6">
    <source>
        <dbReference type="ARBA" id="ARBA00022835"/>
    </source>
</evidence>
<reference evidence="11" key="1">
    <citation type="journal article" date="2014" name="Nucleic Acids Res.">
        <title>The evolutionary dynamics of variant antigen genes in Babesia reveal a history of genomic innovation underlying host-parasite interaction.</title>
        <authorList>
            <person name="Jackson A.P."/>
            <person name="Otto T.D."/>
            <person name="Darby A."/>
            <person name="Ramaprasad A."/>
            <person name="Xia D."/>
            <person name="Echaide I.E."/>
            <person name="Farber M."/>
            <person name="Gahlot S."/>
            <person name="Gamble J."/>
            <person name="Gupta D."/>
            <person name="Gupta Y."/>
            <person name="Jackson L."/>
            <person name="Malandrin L."/>
            <person name="Malas T.B."/>
            <person name="Moussa E."/>
            <person name="Nair M."/>
            <person name="Reid A.J."/>
            <person name="Sanders M."/>
            <person name="Sharma J."/>
            <person name="Tracey A."/>
            <person name="Quail M.A."/>
            <person name="Weir W."/>
            <person name="Wastling J.M."/>
            <person name="Hall N."/>
            <person name="Willadsen P."/>
            <person name="Lingelbach K."/>
            <person name="Shiels B."/>
            <person name="Tait A."/>
            <person name="Berriman M."/>
            <person name="Allred D.R."/>
            <person name="Pain A."/>
        </authorList>
    </citation>
    <scope>NUCLEOTIDE SEQUENCE [LARGE SCALE GENOMIC DNA]</scope>
    <source>
        <strain evidence="11">Bond</strain>
    </source>
</reference>
<dbReference type="RefSeq" id="XP_012770112.1">
    <property type="nucleotide sequence ID" value="XM_012914658.1"/>
</dbReference>
<dbReference type="GeneID" id="24566467"/>
<dbReference type="OrthoDB" id="27298at2759"/>
<evidence type="ECO:0000256" key="1">
    <source>
        <dbReference type="ARBA" id="ARBA00004123"/>
    </source>
</evidence>
<protein>
    <submittedName>
        <fullName evidence="10">-Probable exosome complex exonuclease 1</fullName>
    </submittedName>
</protein>
<dbReference type="GO" id="GO:0071051">
    <property type="term" value="P:poly(A)-dependent snoRNA 3'-end processing"/>
    <property type="evidence" value="ECO:0007669"/>
    <property type="project" value="TreeGrafter"/>
</dbReference>
<dbReference type="GO" id="GO:0016075">
    <property type="term" value="P:rRNA catabolic process"/>
    <property type="evidence" value="ECO:0007669"/>
    <property type="project" value="TreeGrafter"/>
</dbReference>
<proteinExistence type="inferred from homology"/>
<dbReference type="GO" id="GO:0071028">
    <property type="term" value="P:nuclear mRNA surveillance"/>
    <property type="evidence" value="ECO:0007669"/>
    <property type="project" value="TreeGrafter"/>
</dbReference>
<name>A0A061DB66_BABBI</name>
<dbReference type="GO" id="GO:0000176">
    <property type="term" value="C:nuclear exosome (RNase complex)"/>
    <property type="evidence" value="ECO:0007669"/>
    <property type="project" value="TreeGrafter"/>
</dbReference>
<evidence type="ECO:0000259" key="9">
    <source>
        <dbReference type="Pfam" id="PF01138"/>
    </source>
</evidence>
<keyword evidence="5" id="KW-0698">rRNA processing</keyword>
<evidence type="ECO:0000256" key="3">
    <source>
        <dbReference type="ARBA" id="ARBA00006678"/>
    </source>
</evidence>
<dbReference type="Gene3D" id="1.20.120.1900">
    <property type="entry name" value="Gamma-tubulin complex, C-terminal domain"/>
    <property type="match status" value="1"/>
</dbReference>
<dbReference type="GO" id="GO:0003723">
    <property type="term" value="F:RNA binding"/>
    <property type="evidence" value="ECO:0007669"/>
    <property type="project" value="UniProtKB-KW"/>
</dbReference>
<dbReference type="Proteomes" id="UP000033188">
    <property type="component" value="Chromosome 5"/>
</dbReference>
<dbReference type="GO" id="GO:0000177">
    <property type="term" value="C:cytoplasmic exosome (RNase complex)"/>
    <property type="evidence" value="ECO:0007669"/>
    <property type="project" value="TreeGrafter"/>
</dbReference>
<sequence>MKARVALSASPGVRSADVESRALSVTSPPEAPLSESFTVQKVLLILGGHDGSPLFTQVSPHLDSRERVGQIPELLRVSVGLQIAHLSPGAVRNSLDVFSHYGSCTLLLSRLLNALSESGYDSNEVSSGAPLAPSLACLLKSPSRHGTKSRSLFNWSWPVWVPGLCDGLHTIWNEWCWILSSLHRRFVSSLYREFCGVEALPDPNHSAALSVCHLMPADSKSPFLTSYLERCRVCPNFGSDVEGHESGAGGVSEFKVTLLNLYYHLRPFLSMLEDVVGFLESILNYMDTHALNIGSLYRVSFMFLLLHLRRSEDRQDDALASLWRFLLRHTLSQCNIPHSLGATASVVPGDISWACLGAPLHALRRVRDSLEQLGQHKLLSESSNISDDLYRQSDAFEPTDDTADRILNKLNDCITQLVSGSIVALRSVLEDRHNLTAHLSFLSGFCCLRFGDCLDSVFEFVCRPRVPLNYQSRLKSVLVEGTVQWQQVVDVKGVPVLSTDQVVSLVNRFEYLLKEDAWAPIIELKVLGGSPCALSSFLSDRVMAHYSSILRHLLSFQLLFGEVKQLVQLTLRGSGSVCGFFVPRATTLLLHVCFALDHYYRWVVASAWSELLRRLSACATVSEMSAVHESYVEFLLECLLVTPECASEPPACRINPLFSESLFLIRRCASEFLRICTSELDDAGDELGLVYMVLQSEVGRLKCTLNVLSSHVLPDVPEFGESEHELLSLALRHRVNLNSAACRAQPAARVGFDRLLSHFIPVAPTDVTPRSRQGASAEELHPAAPRFDVGVSCSAAGSSYVTVGDTKVKCCVNAPRPCGRRVFDERGLLTIDVRFSRPELRRSCSFDVCSVLSDVFERHLLLRRYPHQLIEAWITIEEDAGGLFCACITGLCIAFADGGIQMPDIISAASAYAFRDPQGSLTVALDLSDEEASYYGQIDPGLTKLHLAYCPNMNTIACLLQSGEHADSAVLNKMLTMAQAACGVITAEMQASLQDYVEWVQERNHDAAPAVGHYSELTP</sequence>
<organism evidence="10 11">
    <name type="scientific">Babesia bigemina</name>
    <dbReference type="NCBI Taxonomy" id="5866"/>
    <lineage>
        <taxon>Eukaryota</taxon>
        <taxon>Sar</taxon>
        <taxon>Alveolata</taxon>
        <taxon>Apicomplexa</taxon>
        <taxon>Aconoidasida</taxon>
        <taxon>Piroplasmida</taxon>
        <taxon>Babesiidae</taxon>
        <taxon>Babesia</taxon>
    </lineage>
</organism>
<dbReference type="KEGG" id="bbig:BBBOND_0404140"/>